<dbReference type="InterPro" id="IPR000878">
    <property type="entry name" value="4pyrrol_Mease"/>
</dbReference>
<dbReference type="InterPro" id="IPR014777">
    <property type="entry name" value="4pyrrole_Mease_sub1"/>
</dbReference>
<feature type="domain" description="Tetrapyrrole methylase" evidence="8">
    <location>
        <begin position="2"/>
        <end position="207"/>
    </location>
</feature>
<dbReference type="Pfam" id="PF00590">
    <property type="entry name" value="TP_methylase"/>
    <property type="match status" value="1"/>
</dbReference>
<dbReference type="UniPathway" id="UPA00148"/>
<evidence type="ECO:0000256" key="3">
    <source>
        <dbReference type="ARBA" id="ARBA00022573"/>
    </source>
</evidence>
<dbReference type="PANTHER" id="PTHR45790:SF4">
    <property type="entry name" value="COBALT-PRECORRIN-4 C(11)-METHYLTRANSFERASE"/>
    <property type="match status" value="1"/>
</dbReference>
<keyword evidence="3" id="KW-0169">Cobalamin biosynthesis</keyword>
<gene>
    <name evidence="9" type="ORF">SAMN00808754_1818</name>
</gene>
<dbReference type="GO" id="GO:0009236">
    <property type="term" value="P:cobalamin biosynthetic process"/>
    <property type="evidence" value="ECO:0007669"/>
    <property type="project" value="UniProtKB-UniPathway"/>
</dbReference>
<dbReference type="PANTHER" id="PTHR45790">
    <property type="entry name" value="SIROHEME SYNTHASE-RELATED"/>
    <property type="match status" value="1"/>
</dbReference>
<protein>
    <submittedName>
        <fullName evidence="9">Cobalt-precorrin 4 C11-methyltransferase</fullName>
    </submittedName>
</protein>
<sequence>MKVYFIGAGPGDPELITVKGQRLLKEAEVVIYAGSLVNPALLGWARPEARIYDSSSLTLEEIIDLMEEAVRKGQKVARLHTGDTSLYSAIQEQIEALEARGIPYEIVPGVSSFSAAAAAVRKEFTLPGQSQTLILTRRAGRTPVPEAESLAALSVHRASLCLFLSAHCLKEATQELATGYGLEAPAALVYKASWPEEKILYGSLADIADRAQKEGIERTALLLVGDFLRGRGQRSRLYHPAFSHGFRRKKDEASHHHLDETGS</sequence>
<evidence type="ECO:0000256" key="4">
    <source>
        <dbReference type="ARBA" id="ARBA00022603"/>
    </source>
</evidence>
<comment type="similarity">
    <text evidence="2 7">Belongs to the precorrin methyltransferase family.</text>
</comment>
<dbReference type="NCBIfam" id="TIGR01465">
    <property type="entry name" value="cobM_cbiF"/>
    <property type="match status" value="1"/>
</dbReference>
<organism evidence="9 10">
    <name type="scientific">Thermanaeromonas toyohensis ToBE</name>
    <dbReference type="NCBI Taxonomy" id="698762"/>
    <lineage>
        <taxon>Bacteria</taxon>
        <taxon>Bacillati</taxon>
        <taxon>Bacillota</taxon>
        <taxon>Clostridia</taxon>
        <taxon>Neomoorellales</taxon>
        <taxon>Neomoorellaceae</taxon>
        <taxon>Thermanaeromonas</taxon>
    </lineage>
</organism>
<dbReference type="PROSITE" id="PS00839">
    <property type="entry name" value="SUMT_1"/>
    <property type="match status" value="1"/>
</dbReference>
<keyword evidence="6" id="KW-0949">S-adenosyl-L-methionine</keyword>
<dbReference type="SUPFAM" id="SSF53790">
    <property type="entry name" value="Tetrapyrrole methylase"/>
    <property type="match status" value="1"/>
</dbReference>
<evidence type="ECO:0000256" key="6">
    <source>
        <dbReference type="ARBA" id="ARBA00022691"/>
    </source>
</evidence>
<dbReference type="CDD" id="cd11641">
    <property type="entry name" value="Precorrin-4_C11-MT"/>
    <property type="match status" value="1"/>
</dbReference>
<dbReference type="Gene3D" id="3.30.950.10">
    <property type="entry name" value="Methyltransferase, Cobalt-precorrin-4 Transmethylase, Domain 2"/>
    <property type="match status" value="1"/>
</dbReference>
<dbReference type="GO" id="GO:0032259">
    <property type="term" value="P:methylation"/>
    <property type="evidence" value="ECO:0007669"/>
    <property type="project" value="UniProtKB-KW"/>
</dbReference>
<evidence type="ECO:0000259" key="8">
    <source>
        <dbReference type="Pfam" id="PF00590"/>
    </source>
</evidence>
<keyword evidence="10" id="KW-1185">Reference proteome</keyword>
<dbReference type="Gene3D" id="3.40.1010.10">
    <property type="entry name" value="Cobalt-precorrin-4 Transmethylase, Domain 1"/>
    <property type="match status" value="1"/>
</dbReference>
<comment type="pathway">
    <text evidence="1">Cofactor biosynthesis; adenosylcobalamin biosynthesis.</text>
</comment>
<dbReference type="InterPro" id="IPR050161">
    <property type="entry name" value="Siro_Cobalamin_biosynth"/>
</dbReference>
<evidence type="ECO:0000256" key="2">
    <source>
        <dbReference type="ARBA" id="ARBA00005879"/>
    </source>
</evidence>
<proteinExistence type="inferred from homology"/>
<dbReference type="Proteomes" id="UP000192569">
    <property type="component" value="Chromosome I"/>
</dbReference>
<dbReference type="EMBL" id="LT838272">
    <property type="protein sequence ID" value="SMB97326.1"/>
    <property type="molecule type" value="Genomic_DNA"/>
</dbReference>
<dbReference type="GO" id="GO:0046026">
    <property type="term" value="F:precorrin-4 C11-methyltransferase activity"/>
    <property type="evidence" value="ECO:0007669"/>
    <property type="project" value="InterPro"/>
</dbReference>
<evidence type="ECO:0000313" key="10">
    <source>
        <dbReference type="Proteomes" id="UP000192569"/>
    </source>
</evidence>
<dbReference type="InterPro" id="IPR035996">
    <property type="entry name" value="4pyrrol_Methylase_sf"/>
</dbReference>
<dbReference type="InterPro" id="IPR014776">
    <property type="entry name" value="4pyrrole_Mease_sub2"/>
</dbReference>
<dbReference type="AlphaFoldDB" id="A0A1W1VVH1"/>
<accession>A0A1W1VVH1</accession>
<evidence type="ECO:0000256" key="7">
    <source>
        <dbReference type="RuleBase" id="RU003960"/>
    </source>
</evidence>
<keyword evidence="4 7" id="KW-0489">Methyltransferase</keyword>
<dbReference type="PROSITE" id="PS00840">
    <property type="entry name" value="SUMT_2"/>
    <property type="match status" value="1"/>
</dbReference>
<dbReference type="OrthoDB" id="9815856at2"/>
<evidence type="ECO:0000256" key="5">
    <source>
        <dbReference type="ARBA" id="ARBA00022679"/>
    </source>
</evidence>
<keyword evidence="5 7" id="KW-0808">Transferase</keyword>
<evidence type="ECO:0000313" key="9">
    <source>
        <dbReference type="EMBL" id="SMB97326.1"/>
    </source>
</evidence>
<dbReference type="InterPro" id="IPR003043">
    <property type="entry name" value="Uropor_MeTrfase_CS"/>
</dbReference>
<name>A0A1W1VVH1_9FIRM</name>
<evidence type="ECO:0000256" key="1">
    <source>
        <dbReference type="ARBA" id="ARBA00004953"/>
    </source>
</evidence>
<dbReference type="STRING" id="698762.SAMN00808754_1818"/>
<dbReference type="RefSeq" id="WP_084665414.1">
    <property type="nucleotide sequence ID" value="NZ_LT838272.1"/>
</dbReference>
<dbReference type="InterPro" id="IPR006362">
    <property type="entry name" value="Cbl_synth_CobM/CibF"/>
</dbReference>
<reference evidence="9 10" key="1">
    <citation type="submission" date="2017-04" db="EMBL/GenBank/DDBJ databases">
        <authorList>
            <person name="Afonso C.L."/>
            <person name="Miller P.J."/>
            <person name="Scott M.A."/>
            <person name="Spackman E."/>
            <person name="Goraichik I."/>
            <person name="Dimitrov K.M."/>
            <person name="Suarez D.L."/>
            <person name="Swayne D.E."/>
        </authorList>
    </citation>
    <scope>NUCLEOTIDE SEQUENCE [LARGE SCALE GENOMIC DNA]</scope>
    <source>
        <strain evidence="9 10">ToBE</strain>
    </source>
</reference>